<evidence type="ECO:0000313" key="1">
    <source>
        <dbReference type="EMBL" id="MPL95116.1"/>
    </source>
</evidence>
<organism evidence="1">
    <name type="scientific">bioreactor metagenome</name>
    <dbReference type="NCBI Taxonomy" id="1076179"/>
    <lineage>
        <taxon>unclassified sequences</taxon>
        <taxon>metagenomes</taxon>
        <taxon>ecological metagenomes</taxon>
    </lineage>
</organism>
<dbReference type="InterPro" id="IPR017850">
    <property type="entry name" value="Alkaline_phosphatase_core_sf"/>
</dbReference>
<protein>
    <submittedName>
        <fullName evidence="1">Uncharacterized protein</fullName>
    </submittedName>
</protein>
<reference evidence="1" key="1">
    <citation type="submission" date="2019-08" db="EMBL/GenBank/DDBJ databases">
        <authorList>
            <person name="Kucharzyk K."/>
            <person name="Murdoch R.W."/>
            <person name="Higgins S."/>
            <person name="Loffler F."/>
        </authorList>
    </citation>
    <scope>NUCLEOTIDE SEQUENCE</scope>
</reference>
<comment type="caution">
    <text evidence="1">The sequence shown here is derived from an EMBL/GenBank/DDBJ whole genome shotgun (WGS) entry which is preliminary data.</text>
</comment>
<dbReference type="Pfam" id="PF08665">
    <property type="entry name" value="PglZ"/>
    <property type="match status" value="1"/>
</dbReference>
<dbReference type="EMBL" id="VSSQ01000455">
    <property type="protein sequence ID" value="MPL95116.1"/>
    <property type="molecule type" value="Genomic_DNA"/>
</dbReference>
<accession>A0A644VUU7</accession>
<dbReference type="AlphaFoldDB" id="A0A644VUU7"/>
<sequence length="868" mass="94055">MAQGKVTAVLAGILRRAVEDRGIVVWYDPEGAYRNSLSVLAVEGAELLVADEGFFRLRQQMEPFLEFVDGEGKMKDEAHLPSRLLVYVPKERASCGYALVEAETAGCVLEPGATAPERDTRLSSLVRSVFSETAPLKAEDLAEKADQGTYSLEEFDTMAEEGTGETPETLALIFENRSSAEILLHFAASGGFDARLLEKNALGDIILLAASETGLQWTGGDDSPASFRSALSRHLLLSEFLSFMTEGNRPSELAKLSLSDDRIRIETIRSICSSWRKRADLKESYKSAASDIEASHSLDGIALPLDSLEECETFPVVEKQQLDRCFRLVLDGMTGEALELVGKRRSRFWASEDPEFTMLWSVAESASTLRERARGVLSASKKKTPSFQDAVLSYVSGEEPWMLLDRASRQLESRYARVESDGDLLMQLVNSARADYARAVHELASAYAGAFAASGGETPPGVMAHCSVFRNAVRPLLEDGKREKKTAYFLVDALRYEMAEELAGGFDDGSEVSLFPVLGVLPGITSVGMAALLPGAENGLSLEKKSESLSVVLDGKAVNSRNARMDHVRTSLDVPVAVMKLGDAVKLTPKRKKEVESARLVVVTSQEIDHLGEEGADEEETRTYMDDVLGKIHRAVRSLGRCGVTRFIITADHGFQLVSAEEPGLAMDPPGGETLLLHPRVWIGRGGRGDDGFIRRSASEIGLGGELELAFPKGLAVFRTKGGAGLYFHGGISPQEHILPLLSVVVSGQGPNESTSGMKISLSMAKQRVTNRIFMVTITSEPSGLFPAEEKKVRLEITSGKAEAGLAVTAAYGFDEALRELSVEVGRPNSVTVMLSGNESPGRITISVLDTQSQVVLDALRDVPVDLM</sequence>
<name>A0A644VUU7_9ZZZZ</name>
<gene>
    <name evidence="1" type="ORF">SDC9_41280</name>
</gene>
<dbReference type="Gene3D" id="3.40.720.10">
    <property type="entry name" value="Alkaline Phosphatase, subunit A"/>
    <property type="match status" value="1"/>
</dbReference>
<proteinExistence type="predicted"/>